<accession>A0A2N5ZJL9</accession>
<comment type="caution">
    <text evidence="1">The sequence shown here is derived from an EMBL/GenBank/DDBJ whole genome shotgun (WGS) entry which is preliminary data.</text>
</comment>
<reference evidence="1 2" key="1">
    <citation type="submission" date="2017-11" db="EMBL/GenBank/DDBJ databases">
        <title>Genome-resolved metagenomics identifies genetic mobility, metabolic interactions, and unexpected diversity in perchlorate-reducing communities.</title>
        <authorList>
            <person name="Barnum T.P."/>
            <person name="Figueroa I.A."/>
            <person name="Carlstrom C.I."/>
            <person name="Lucas L.N."/>
            <person name="Engelbrektson A.L."/>
            <person name="Coates J.D."/>
        </authorList>
    </citation>
    <scope>NUCLEOTIDE SEQUENCE [LARGE SCALE GENOMIC DNA]</scope>
    <source>
        <strain evidence="1">BM706</strain>
    </source>
</reference>
<dbReference type="AlphaFoldDB" id="A0A2N5ZJL9"/>
<dbReference type="EMBL" id="PKTG01000050">
    <property type="protein sequence ID" value="PLX18824.1"/>
    <property type="molecule type" value="Genomic_DNA"/>
</dbReference>
<evidence type="ECO:0000313" key="1">
    <source>
        <dbReference type="EMBL" id="PLX18824.1"/>
    </source>
</evidence>
<proteinExistence type="predicted"/>
<sequence length="162" mass="19277">MIRSLNKGLFNAINNSDYEKKIVVIEGLTWNPETDSLESTSFFYSFNNIVFQIDNIIDDENTDKELVHSFKIENLKRFFGIKKVVSVPINDIKRVENYFNPFSNINVWEKESNVFVDFMRSLLYPYLKTKKEYFFEAYEGFKELGFTDFSDHMLKSYHDIKP</sequence>
<organism evidence="1 2">
    <name type="scientific">Muiribacterium halophilum</name>
    <dbReference type="NCBI Taxonomy" id="2053465"/>
    <lineage>
        <taxon>Bacteria</taxon>
        <taxon>Candidatus Muiribacteriota</taxon>
        <taxon>Candidatus Muiribacteriia</taxon>
        <taxon>Candidatus Muiribacteriales</taxon>
        <taxon>Candidatus Muiribacteriaceae</taxon>
        <taxon>Candidatus Muiribacterium</taxon>
    </lineage>
</organism>
<name>A0A2N5ZJL9_MUIH1</name>
<gene>
    <name evidence="1" type="ORF">C0601_03770</name>
</gene>
<protein>
    <submittedName>
        <fullName evidence="1">Uncharacterized protein</fullName>
    </submittedName>
</protein>
<evidence type="ECO:0000313" key="2">
    <source>
        <dbReference type="Proteomes" id="UP000234857"/>
    </source>
</evidence>
<dbReference type="Proteomes" id="UP000234857">
    <property type="component" value="Unassembled WGS sequence"/>
</dbReference>